<evidence type="ECO:0000313" key="4">
    <source>
        <dbReference type="EMBL" id="SER52986.1"/>
    </source>
</evidence>
<sequence>MSLLYQQYQEVLKNIPNRIEWGSGEQYKERYGQFTFKGIPIKQKFIDHPYFIISYGEWSVPTPVDVAVINEKSTFKLMLELEGYSCYSTPRETIEVPQDCFNLLYVPRVNGHLKYKTNRKVVEVLFDEDYFAQLVETKIPALASFLNLVKQGKTTTLFAKAKTIPVEIHQLLLNILQSDVHSDLKLVYLETKVTELLLLSVQESLERQVAPIEEIKSMNDADKLLHIKTWIDNHFLQDITFSMLSQRFYINEYKLKKYFKKYYESSLIRYVRDLRFEYAYQLLSSQKFSVNKVAELLHYEYPQHFAIAFKKKYGVPPSTLIHRK</sequence>
<dbReference type="SUPFAM" id="SSF46689">
    <property type="entry name" value="Homeodomain-like"/>
    <property type="match status" value="1"/>
</dbReference>
<name>A0AAJ4W6L3_MYRPR</name>
<dbReference type="EMBL" id="FOFY01000018">
    <property type="protein sequence ID" value="SER52986.1"/>
    <property type="molecule type" value="Genomic_DNA"/>
</dbReference>
<accession>A0AAJ4W6L3</accession>
<dbReference type="PROSITE" id="PS01124">
    <property type="entry name" value="HTH_ARAC_FAMILY_2"/>
    <property type="match status" value="1"/>
</dbReference>
<evidence type="ECO:0000313" key="5">
    <source>
        <dbReference type="Proteomes" id="UP000183496"/>
    </source>
</evidence>
<evidence type="ECO:0000256" key="2">
    <source>
        <dbReference type="ARBA" id="ARBA00023163"/>
    </source>
</evidence>
<dbReference type="InterPro" id="IPR053142">
    <property type="entry name" value="PchR_regulatory_protein"/>
</dbReference>
<feature type="domain" description="HTH araC/xylS-type" evidence="3">
    <location>
        <begin position="225"/>
        <end position="323"/>
    </location>
</feature>
<dbReference type="GO" id="GO:0043565">
    <property type="term" value="F:sequence-specific DNA binding"/>
    <property type="evidence" value="ECO:0007669"/>
    <property type="project" value="InterPro"/>
</dbReference>
<keyword evidence="5" id="KW-1185">Reference proteome</keyword>
<organism evidence="4 5">
    <name type="scientific">Myroides profundi</name>
    <dbReference type="NCBI Taxonomy" id="480520"/>
    <lineage>
        <taxon>Bacteria</taxon>
        <taxon>Pseudomonadati</taxon>
        <taxon>Bacteroidota</taxon>
        <taxon>Flavobacteriia</taxon>
        <taxon>Flavobacteriales</taxon>
        <taxon>Flavobacteriaceae</taxon>
        <taxon>Myroides</taxon>
    </lineage>
</organism>
<dbReference type="InterPro" id="IPR009057">
    <property type="entry name" value="Homeodomain-like_sf"/>
</dbReference>
<gene>
    <name evidence="4" type="ORF">SAMN04488089_11830</name>
</gene>
<evidence type="ECO:0000259" key="3">
    <source>
        <dbReference type="PROSITE" id="PS01124"/>
    </source>
</evidence>
<keyword evidence="1" id="KW-0805">Transcription regulation</keyword>
<dbReference type="KEGG" id="mpw:MPR_2423"/>
<protein>
    <submittedName>
        <fullName evidence="4">AraC-type DNA-binding protein</fullName>
    </submittedName>
</protein>
<dbReference type="GO" id="GO:0003700">
    <property type="term" value="F:DNA-binding transcription factor activity"/>
    <property type="evidence" value="ECO:0007669"/>
    <property type="project" value="InterPro"/>
</dbReference>
<keyword evidence="2" id="KW-0804">Transcription</keyword>
<dbReference type="PANTHER" id="PTHR47893">
    <property type="entry name" value="REGULATORY PROTEIN PCHR"/>
    <property type="match status" value="1"/>
</dbReference>
<dbReference type="SMART" id="SM00342">
    <property type="entry name" value="HTH_ARAC"/>
    <property type="match status" value="1"/>
</dbReference>
<keyword evidence="4" id="KW-0238">DNA-binding</keyword>
<dbReference type="RefSeq" id="WP_041892900.1">
    <property type="nucleotide sequence ID" value="NZ_CP010817.1"/>
</dbReference>
<dbReference type="PANTHER" id="PTHR47893:SF1">
    <property type="entry name" value="REGULATORY PROTEIN PCHR"/>
    <property type="match status" value="1"/>
</dbReference>
<dbReference type="AlphaFoldDB" id="A0AAJ4W6L3"/>
<dbReference type="Proteomes" id="UP000183496">
    <property type="component" value="Unassembled WGS sequence"/>
</dbReference>
<proteinExistence type="predicted"/>
<comment type="caution">
    <text evidence="4">The sequence shown here is derived from an EMBL/GenBank/DDBJ whole genome shotgun (WGS) entry which is preliminary data.</text>
</comment>
<evidence type="ECO:0000256" key="1">
    <source>
        <dbReference type="ARBA" id="ARBA00023015"/>
    </source>
</evidence>
<dbReference type="Pfam" id="PF12833">
    <property type="entry name" value="HTH_18"/>
    <property type="match status" value="1"/>
</dbReference>
<reference evidence="4 5" key="1">
    <citation type="submission" date="2016-10" db="EMBL/GenBank/DDBJ databases">
        <authorList>
            <person name="Varghese N."/>
            <person name="Submissions S."/>
        </authorList>
    </citation>
    <scope>NUCLEOTIDE SEQUENCE [LARGE SCALE GENOMIC DNA]</scope>
    <source>
        <strain evidence="5">DSM 19823 / KCTC 23066 / CCTCC M 208030 / D25</strain>
    </source>
</reference>
<dbReference type="InterPro" id="IPR018060">
    <property type="entry name" value="HTH_AraC"/>
</dbReference>
<dbReference type="Gene3D" id="1.10.10.60">
    <property type="entry name" value="Homeodomain-like"/>
    <property type="match status" value="2"/>
</dbReference>